<dbReference type="GO" id="GO:0045040">
    <property type="term" value="P:protein insertion into mitochondrial outer membrane"/>
    <property type="evidence" value="ECO:0007669"/>
    <property type="project" value="TreeGrafter"/>
</dbReference>
<dbReference type="PANTHER" id="PTHR12815:SF18">
    <property type="entry name" value="SORTING AND ASSEMBLY MACHINERY COMPONENT 50 HOMOLOG"/>
    <property type="match status" value="1"/>
</dbReference>
<comment type="subcellular location">
    <subcellularLocation>
        <location evidence="1">Mitochondrion outer membrane</location>
        <topology evidence="1">Multi-pass membrane protein</topology>
    </subcellularLocation>
</comment>
<name>A0A409VQC8_9AGAR</name>
<keyword evidence="3" id="KW-1134">Transmembrane beta strand</keyword>
<keyword evidence="4" id="KW-0812">Transmembrane</keyword>
<evidence type="ECO:0000313" key="8">
    <source>
        <dbReference type="EMBL" id="PPQ68453.1"/>
    </source>
</evidence>
<evidence type="ECO:0000256" key="1">
    <source>
        <dbReference type="ARBA" id="ARBA00004374"/>
    </source>
</evidence>
<dbReference type="GO" id="GO:0005741">
    <property type="term" value="C:mitochondrial outer membrane"/>
    <property type="evidence" value="ECO:0007669"/>
    <property type="project" value="UniProtKB-SubCell"/>
</dbReference>
<sequence length="497" mass="54437">MAEEDVTAPPLRPPLHNTSSPRDKEPKEIDKLLKWQQERIQRKLRGEYESAILHLAEVVNQNRTTPMHVSSVRVEGAPHTRRSFLESIIKPAIPPPSSEQPSTLEDVLHAARRISFALRKTDVFSSIEAYVDRPRDMLASSGDVDLVFRTKERGRYFLSSSTELGNNEGSANVTARVRNVFGGAENFEANYAVGTKTRQSFRGALNVPLTPDMNTFGEFTVYGMQNDLTAYASCFEGLRGVKAALRHGTPGSATHQLAYEGVIRHISGLTPTASISMREAAGVSIKSSLSHTSSYDSRDDKMAATQGVYAKLFQELAGRNLGGGSHFYKMETEAQISRKIPSTGLSISLAARTGLLWGLGSEGRTHFSDRFQLGGPTSVRAFRQNSMGPRHGSDYVGGELYYSAGVSVISDIPSRAHWPVKLQGWVNAGRLDEINRDRPLKENVISTLSRPSLSAGLGLVYRFDPVRIELNFGVPLVASASDGTRRGLQVGMGLDFL</sequence>
<dbReference type="STRING" id="231916.A0A409VQC8"/>
<comment type="similarity">
    <text evidence="2">Belongs to the SAM50/omp85 family.</text>
</comment>
<dbReference type="EMBL" id="NHYE01005595">
    <property type="protein sequence ID" value="PPQ68453.1"/>
    <property type="molecule type" value="Genomic_DNA"/>
</dbReference>
<dbReference type="InterPro" id="IPR000184">
    <property type="entry name" value="Bac_surfAg_D15"/>
</dbReference>
<proteinExistence type="inferred from homology"/>
<evidence type="ECO:0000259" key="7">
    <source>
        <dbReference type="Pfam" id="PF01103"/>
    </source>
</evidence>
<protein>
    <recommendedName>
        <fullName evidence="7">Bacterial surface antigen (D15) domain-containing protein</fullName>
    </recommendedName>
</protein>
<evidence type="ECO:0000256" key="4">
    <source>
        <dbReference type="ARBA" id="ARBA00022692"/>
    </source>
</evidence>
<dbReference type="FunCoup" id="A0A409VQC8">
    <property type="interactions" value="389"/>
</dbReference>
<dbReference type="PANTHER" id="PTHR12815">
    <property type="entry name" value="SORTING AND ASSEMBLY MACHINERY SAMM50 PROTEIN FAMILY MEMBER"/>
    <property type="match status" value="1"/>
</dbReference>
<dbReference type="InParanoid" id="A0A409VQC8"/>
<dbReference type="Gene3D" id="2.40.160.50">
    <property type="entry name" value="membrane protein fhac: a member of the omp85/tpsb transporter family"/>
    <property type="match status" value="1"/>
</dbReference>
<evidence type="ECO:0000313" key="9">
    <source>
        <dbReference type="Proteomes" id="UP000284706"/>
    </source>
</evidence>
<dbReference type="InterPro" id="IPR039910">
    <property type="entry name" value="D15-like"/>
</dbReference>
<evidence type="ECO:0000256" key="6">
    <source>
        <dbReference type="SAM" id="MobiDB-lite"/>
    </source>
</evidence>
<dbReference type="OrthoDB" id="1724197at2759"/>
<evidence type="ECO:0000256" key="3">
    <source>
        <dbReference type="ARBA" id="ARBA00022452"/>
    </source>
</evidence>
<evidence type="ECO:0000256" key="2">
    <source>
        <dbReference type="ARBA" id="ARBA00010913"/>
    </source>
</evidence>
<keyword evidence="5" id="KW-0472">Membrane</keyword>
<dbReference type="AlphaFoldDB" id="A0A409VQC8"/>
<dbReference type="Pfam" id="PF01103">
    <property type="entry name" value="Omp85"/>
    <property type="match status" value="1"/>
</dbReference>
<evidence type="ECO:0000256" key="5">
    <source>
        <dbReference type="ARBA" id="ARBA00023136"/>
    </source>
</evidence>
<organism evidence="8 9">
    <name type="scientific">Gymnopilus dilepis</name>
    <dbReference type="NCBI Taxonomy" id="231916"/>
    <lineage>
        <taxon>Eukaryota</taxon>
        <taxon>Fungi</taxon>
        <taxon>Dikarya</taxon>
        <taxon>Basidiomycota</taxon>
        <taxon>Agaricomycotina</taxon>
        <taxon>Agaricomycetes</taxon>
        <taxon>Agaricomycetidae</taxon>
        <taxon>Agaricales</taxon>
        <taxon>Agaricineae</taxon>
        <taxon>Hymenogastraceae</taxon>
        <taxon>Gymnopilus</taxon>
    </lineage>
</organism>
<feature type="domain" description="Bacterial surface antigen (D15)" evidence="7">
    <location>
        <begin position="179"/>
        <end position="496"/>
    </location>
</feature>
<comment type="caution">
    <text evidence="8">The sequence shown here is derived from an EMBL/GenBank/DDBJ whole genome shotgun (WGS) entry which is preliminary data.</text>
</comment>
<reference evidence="8 9" key="1">
    <citation type="journal article" date="2018" name="Evol. Lett.">
        <title>Horizontal gene cluster transfer increased hallucinogenic mushroom diversity.</title>
        <authorList>
            <person name="Reynolds H.T."/>
            <person name="Vijayakumar V."/>
            <person name="Gluck-Thaler E."/>
            <person name="Korotkin H.B."/>
            <person name="Matheny P.B."/>
            <person name="Slot J.C."/>
        </authorList>
    </citation>
    <scope>NUCLEOTIDE SEQUENCE [LARGE SCALE GENOMIC DNA]</scope>
    <source>
        <strain evidence="8 9">SRW20</strain>
    </source>
</reference>
<accession>A0A409VQC8</accession>
<gene>
    <name evidence="8" type="ORF">CVT26_006040</name>
</gene>
<keyword evidence="9" id="KW-1185">Reference proteome</keyword>
<dbReference type="Proteomes" id="UP000284706">
    <property type="component" value="Unassembled WGS sequence"/>
</dbReference>
<feature type="region of interest" description="Disordered" evidence="6">
    <location>
        <begin position="1"/>
        <end position="27"/>
    </location>
</feature>